<dbReference type="InterPro" id="IPR011009">
    <property type="entry name" value="Kinase-like_dom_sf"/>
</dbReference>
<dbReference type="Pfam" id="PF07714">
    <property type="entry name" value="PK_Tyr_Ser-Thr"/>
    <property type="match status" value="1"/>
</dbReference>
<dbReference type="InterPro" id="IPR051681">
    <property type="entry name" value="Ser/Thr_Kinases-Pseudokinases"/>
</dbReference>
<feature type="transmembrane region" description="Helical" evidence="1">
    <location>
        <begin position="27"/>
        <end position="46"/>
    </location>
</feature>
<dbReference type="InterPro" id="IPR000719">
    <property type="entry name" value="Prot_kinase_dom"/>
</dbReference>
<organism evidence="3 4">
    <name type="scientific">Achlya hypogyna</name>
    <name type="common">Oomycete</name>
    <name type="synonym">Protoachlya hypogyna</name>
    <dbReference type="NCBI Taxonomy" id="1202772"/>
    <lineage>
        <taxon>Eukaryota</taxon>
        <taxon>Sar</taxon>
        <taxon>Stramenopiles</taxon>
        <taxon>Oomycota</taxon>
        <taxon>Saprolegniomycetes</taxon>
        <taxon>Saprolegniales</taxon>
        <taxon>Achlyaceae</taxon>
        <taxon>Achlya</taxon>
    </lineage>
</organism>
<evidence type="ECO:0000313" key="4">
    <source>
        <dbReference type="Proteomes" id="UP000243579"/>
    </source>
</evidence>
<evidence type="ECO:0000256" key="1">
    <source>
        <dbReference type="SAM" id="Phobius"/>
    </source>
</evidence>
<comment type="caution">
    <text evidence="3">The sequence shown here is derived from an EMBL/GenBank/DDBJ whole genome shotgun (WGS) entry which is preliminary data.</text>
</comment>
<dbReference type="AlphaFoldDB" id="A0A1V9Z1D3"/>
<keyword evidence="1" id="KW-1133">Transmembrane helix</keyword>
<name>A0A1V9Z1D3_ACHHY</name>
<keyword evidence="1" id="KW-0472">Membrane</keyword>
<dbReference type="GO" id="GO:0005524">
    <property type="term" value="F:ATP binding"/>
    <property type="evidence" value="ECO:0007669"/>
    <property type="project" value="InterPro"/>
</dbReference>
<accession>A0A1V9Z1D3</accession>
<dbReference type="PANTHER" id="PTHR44329:SF214">
    <property type="entry name" value="PROTEIN KINASE DOMAIN-CONTAINING PROTEIN"/>
    <property type="match status" value="1"/>
</dbReference>
<dbReference type="EMBL" id="JNBR01000500">
    <property type="protein sequence ID" value="OQR91826.1"/>
    <property type="molecule type" value="Genomic_DNA"/>
</dbReference>
<dbReference type="Gene3D" id="3.30.200.20">
    <property type="entry name" value="Phosphorylase Kinase, domain 1"/>
    <property type="match status" value="1"/>
</dbReference>
<dbReference type="SMART" id="SM00220">
    <property type="entry name" value="S_TKc"/>
    <property type="match status" value="1"/>
</dbReference>
<dbReference type="Gene3D" id="1.10.510.10">
    <property type="entry name" value="Transferase(Phosphotransferase) domain 1"/>
    <property type="match status" value="1"/>
</dbReference>
<feature type="domain" description="Protein kinase" evidence="2">
    <location>
        <begin position="90"/>
        <end position="346"/>
    </location>
</feature>
<dbReference type="SUPFAM" id="SSF56112">
    <property type="entry name" value="Protein kinase-like (PK-like)"/>
    <property type="match status" value="1"/>
</dbReference>
<proteinExistence type="predicted"/>
<dbReference type="Proteomes" id="UP000243579">
    <property type="component" value="Unassembled WGS sequence"/>
</dbReference>
<keyword evidence="3" id="KW-0418">Kinase</keyword>
<keyword evidence="3" id="KW-0808">Transferase</keyword>
<gene>
    <name evidence="3" type="ORF">ACHHYP_04356</name>
</gene>
<dbReference type="PROSITE" id="PS50011">
    <property type="entry name" value="PROTEIN_KINASE_DOM"/>
    <property type="match status" value="1"/>
</dbReference>
<dbReference type="PANTHER" id="PTHR44329">
    <property type="entry name" value="SERINE/THREONINE-PROTEIN KINASE TNNI3K-RELATED"/>
    <property type="match status" value="1"/>
</dbReference>
<dbReference type="STRING" id="1202772.A0A1V9Z1D3"/>
<protein>
    <submittedName>
        <fullName evidence="3">Protein kinase</fullName>
    </submittedName>
</protein>
<reference evidence="3 4" key="1">
    <citation type="journal article" date="2014" name="Genome Biol. Evol.">
        <title>The secreted proteins of Achlya hypogyna and Thraustotheca clavata identify the ancestral oomycete secretome and reveal gene acquisitions by horizontal gene transfer.</title>
        <authorList>
            <person name="Misner I."/>
            <person name="Blouin N."/>
            <person name="Leonard G."/>
            <person name="Richards T.A."/>
            <person name="Lane C.E."/>
        </authorList>
    </citation>
    <scope>NUCLEOTIDE SEQUENCE [LARGE SCALE GENOMIC DNA]</scope>
    <source>
        <strain evidence="3 4">ATCC 48635</strain>
    </source>
</reference>
<dbReference type="OrthoDB" id="64506at2759"/>
<dbReference type="InterPro" id="IPR001245">
    <property type="entry name" value="Ser-Thr/Tyr_kinase_cat_dom"/>
</dbReference>
<evidence type="ECO:0000313" key="3">
    <source>
        <dbReference type="EMBL" id="OQR91826.1"/>
    </source>
</evidence>
<evidence type="ECO:0000259" key="2">
    <source>
        <dbReference type="PROSITE" id="PS50011"/>
    </source>
</evidence>
<keyword evidence="1" id="KW-0812">Transmembrane</keyword>
<dbReference type="GO" id="GO:0004674">
    <property type="term" value="F:protein serine/threonine kinase activity"/>
    <property type="evidence" value="ECO:0007669"/>
    <property type="project" value="TreeGrafter"/>
</dbReference>
<keyword evidence="4" id="KW-1185">Reference proteome</keyword>
<sequence length="346" mass="38263">MLCCVGRHKLRANGGNWTLRKRDGTDITLGGGLAVALLAIAGFCVLSSPFRKLVPSHVWSFARKDASTAFDAVDLAKLHPLQLELADLIVEEDQPISVGAFADVWRGRYGANDVAIKRLHQTTDVAMQKFTNEILLLTKLESPFVVTLFGAIWHRSSGLACVLEYMDLGNLRTFLARTSPQQYPWADKLLSIVAIVQAMIFLHTFSPPILHRDLKSRNGTKLTDFGESRAADDGTLTSGIGTYQWMAPEVIQGNEYTTAADVYSFGVVLSELSTHALPYADQINPATQEPYNEHFIMRQVVAGRLWPTFDRTHTPAALRAIAHQCLETNPDHRPSMVEIYGTLASL</sequence>